<dbReference type="Proteomes" id="UP001515480">
    <property type="component" value="Unassembled WGS sequence"/>
</dbReference>
<evidence type="ECO:0000313" key="3">
    <source>
        <dbReference type="Proteomes" id="UP001515480"/>
    </source>
</evidence>
<evidence type="ECO:0000256" key="1">
    <source>
        <dbReference type="SAM" id="MobiDB-lite"/>
    </source>
</evidence>
<organism evidence="2 3">
    <name type="scientific">Prymnesium parvum</name>
    <name type="common">Toxic golden alga</name>
    <dbReference type="NCBI Taxonomy" id="97485"/>
    <lineage>
        <taxon>Eukaryota</taxon>
        <taxon>Haptista</taxon>
        <taxon>Haptophyta</taxon>
        <taxon>Prymnesiophyceae</taxon>
        <taxon>Prymnesiales</taxon>
        <taxon>Prymnesiaceae</taxon>
        <taxon>Prymnesium</taxon>
    </lineage>
</organism>
<feature type="region of interest" description="Disordered" evidence="1">
    <location>
        <begin position="1"/>
        <end position="37"/>
    </location>
</feature>
<proteinExistence type="predicted"/>
<evidence type="ECO:0000313" key="2">
    <source>
        <dbReference type="EMBL" id="KAL1529404.1"/>
    </source>
</evidence>
<keyword evidence="3" id="KW-1185">Reference proteome</keyword>
<accession>A0AB34KA78</accession>
<dbReference type="AlphaFoldDB" id="A0AB34KA78"/>
<sequence length="261" mass="29422">MGSRRRGGAQHQRAGQSGRKRARAAQSEDSEQASCVSHTLSHTAEHVELPVLKEFMTPWLSLVQHHPSAKSKWKEMLGTSMKGYSTIRWFSREELCNELAENFGMLKEFVDYLVRDEIGDAHPKKMCSILDSQGEALQLELACNLDMKPVIKACYGLEGDGLTVLLARRKIDSLLAWGATVGDESHSMPNVAAVLRAKVKLEPGVKIYEYFADVQPPKWFKGTIVPPRTDGLITVKYEDNSQIDQEEREARQWVDVRQMHA</sequence>
<dbReference type="EMBL" id="JBGBPQ010000001">
    <property type="protein sequence ID" value="KAL1529404.1"/>
    <property type="molecule type" value="Genomic_DNA"/>
</dbReference>
<gene>
    <name evidence="2" type="ORF">AB1Y20_000353</name>
</gene>
<protein>
    <submittedName>
        <fullName evidence="2">Uncharacterized protein</fullName>
    </submittedName>
</protein>
<reference evidence="2 3" key="1">
    <citation type="journal article" date="2024" name="Science">
        <title>Giant polyketide synthase enzymes in the biosynthesis of giant marine polyether toxins.</title>
        <authorList>
            <person name="Fallon T.R."/>
            <person name="Shende V.V."/>
            <person name="Wierzbicki I.H."/>
            <person name="Pendleton A.L."/>
            <person name="Watervoot N.F."/>
            <person name="Auber R.P."/>
            <person name="Gonzalez D.J."/>
            <person name="Wisecaver J.H."/>
            <person name="Moore B.S."/>
        </authorList>
    </citation>
    <scope>NUCLEOTIDE SEQUENCE [LARGE SCALE GENOMIC DNA]</scope>
    <source>
        <strain evidence="2 3">12B1</strain>
    </source>
</reference>
<name>A0AB34KA78_PRYPA</name>
<comment type="caution">
    <text evidence="2">The sequence shown here is derived from an EMBL/GenBank/DDBJ whole genome shotgun (WGS) entry which is preliminary data.</text>
</comment>